<accession>A0ACB8ETR1</accession>
<dbReference type="EMBL" id="CM037628">
    <property type="protein sequence ID" value="KAH7996317.1"/>
    <property type="molecule type" value="Genomic_DNA"/>
</dbReference>
<dbReference type="Proteomes" id="UP000827872">
    <property type="component" value="Linkage Group LG15"/>
</dbReference>
<name>A0ACB8ETR1_9SAUR</name>
<reference evidence="1" key="1">
    <citation type="submission" date="2021-08" db="EMBL/GenBank/DDBJ databases">
        <title>The first chromosome-level gecko genome reveals the dynamic sex chromosomes of Neotropical dwarf geckos (Sphaerodactylidae: Sphaerodactylus).</title>
        <authorList>
            <person name="Pinto B.J."/>
            <person name="Keating S.E."/>
            <person name="Gamble T."/>
        </authorList>
    </citation>
    <scope>NUCLEOTIDE SEQUENCE</scope>
    <source>
        <strain evidence="1">TG3544</strain>
    </source>
</reference>
<evidence type="ECO:0000313" key="1">
    <source>
        <dbReference type="EMBL" id="KAH7996317.1"/>
    </source>
</evidence>
<organism evidence="1 2">
    <name type="scientific">Sphaerodactylus townsendi</name>
    <dbReference type="NCBI Taxonomy" id="933632"/>
    <lineage>
        <taxon>Eukaryota</taxon>
        <taxon>Metazoa</taxon>
        <taxon>Chordata</taxon>
        <taxon>Craniata</taxon>
        <taxon>Vertebrata</taxon>
        <taxon>Euteleostomi</taxon>
        <taxon>Lepidosauria</taxon>
        <taxon>Squamata</taxon>
        <taxon>Bifurcata</taxon>
        <taxon>Gekkota</taxon>
        <taxon>Sphaerodactylidae</taxon>
        <taxon>Sphaerodactylus</taxon>
    </lineage>
</organism>
<comment type="caution">
    <text evidence="1">The sequence shown here is derived from an EMBL/GenBank/DDBJ whole genome shotgun (WGS) entry which is preliminary data.</text>
</comment>
<sequence>MLLSSALGMQKFECPGYLDWWAWWQKFSRASRIFGVVAKSPADSENICHLFAEYDPIHPASHIVDFVKKILPVA</sequence>
<evidence type="ECO:0000313" key="2">
    <source>
        <dbReference type="Proteomes" id="UP000827872"/>
    </source>
</evidence>
<keyword evidence="2" id="KW-1185">Reference proteome</keyword>
<gene>
    <name evidence="1" type="ORF">K3G42_004298</name>
</gene>
<proteinExistence type="predicted"/>
<protein>
    <submittedName>
        <fullName evidence="1">Uncharacterized protein</fullName>
    </submittedName>
</protein>